<dbReference type="Proteomes" id="UP001147782">
    <property type="component" value="Unassembled WGS sequence"/>
</dbReference>
<dbReference type="GeneID" id="81434381"/>
<evidence type="ECO:0000256" key="1">
    <source>
        <dbReference type="ARBA" id="ARBA00023015"/>
    </source>
</evidence>
<dbReference type="InterPro" id="IPR053181">
    <property type="entry name" value="EcdB-like_regulator"/>
</dbReference>
<evidence type="ECO:0000256" key="2">
    <source>
        <dbReference type="ARBA" id="ARBA00023125"/>
    </source>
</evidence>
<dbReference type="GO" id="GO:0003677">
    <property type="term" value="F:DNA binding"/>
    <property type="evidence" value="ECO:0007669"/>
    <property type="project" value="UniProtKB-KW"/>
</dbReference>
<dbReference type="GO" id="GO:0000981">
    <property type="term" value="F:DNA-binding transcription factor activity, RNA polymerase II-specific"/>
    <property type="evidence" value="ECO:0007669"/>
    <property type="project" value="InterPro"/>
</dbReference>
<proteinExistence type="predicted"/>
<dbReference type="AlphaFoldDB" id="A0A9W9SKY8"/>
<keyword evidence="3" id="KW-0804">Transcription</keyword>
<reference evidence="6" key="1">
    <citation type="submission" date="2022-11" db="EMBL/GenBank/DDBJ databases">
        <authorList>
            <person name="Petersen C."/>
        </authorList>
    </citation>
    <scope>NUCLEOTIDE SEQUENCE</scope>
    <source>
        <strain evidence="6">IBT 29864</strain>
    </source>
</reference>
<keyword evidence="4" id="KW-0539">Nucleus</keyword>
<dbReference type="SUPFAM" id="SSF57701">
    <property type="entry name" value="Zn2/Cys6 DNA-binding domain"/>
    <property type="match status" value="1"/>
</dbReference>
<comment type="caution">
    <text evidence="6">The sequence shown here is derived from an EMBL/GenBank/DDBJ whole genome shotgun (WGS) entry which is preliminary data.</text>
</comment>
<feature type="domain" description="Zn(2)-C6 fungal-type" evidence="5">
    <location>
        <begin position="12"/>
        <end position="42"/>
    </location>
</feature>
<keyword evidence="7" id="KW-1185">Reference proteome</keyword>
<accession>A0A9W9SKY8</accession>
<keyword evidence="2" id="KW-0238">DNA-binding</keyword>
<gene>
    <name evidence="6" type="ORF">N7496_002273</name>
</gene>
<dbReference type="OrthoDB" id="445007at2759"/>
<dbReference type="InterPro" id="IPR001138">
    <property type="entry name" value="Zn2Cys6_DnaBD"/>
</dbReference>
<sequence>MPHYPRKRISVACQYCRHRKRRCDGIKPRCSLCRDSEIDCEYPKIVDQYALQLRVSLSYREADSFWFLQGPLEKLNRREMANGPFFIVWISSEQSSYTEDNDEACEESKSRNDVRFPYEALAEDLPSLPEAIPFDEEFNLKENGHEREDSQARASGITQINTTLELHSPLELLGDTQLQHIASGLSYDSTSWQTSHPNLQVAHLDFPRPGHVSRYNTHDPNSGNELFSIPNRHLSSTGSLFDLEPIRHLIGEYPHDFFYHVESQRVPSLNNNLNSPVSDLDGLDLTPEGTEPLLAAFFADVHIHFPVLNCDTFRPFFQDTLRSGRHQRIDLALCLMVLALGKLALNMRESGIIVESQSENGMEYFLAGHHLLTANFWSYFQLGTSMPMGLILGSIYLSYNNYSLAAWQLTFMASTKVQIIISQYNSPKAFIRDTRSQAFPEMPKRLLEDCAGHIIRCVSVANKISFSDILAELHLPRSGIDSVVHQIRLPRCDQQDGLLFLALCSMRSLLNRIHHTLYAAPETFIESDEESNTEDSIASSPMFSRLVLTPGLEGLINELTRQLECWYTSLPDQIRPDLDSNTANGPVHRWLLSRYWSAQNIITRPCLLYAASVSDASSIPPFVVMNSQICVESCRKFVNNATEALKYPSQYTWMMAQACVLTSKLNLICKANFLRCLSCALVLTIAARSTVLKPSVPDLDDLLTKMISMNRRWAKPNSSSESIDCILSIIQKRQRLDIL</sequence>
<dbReference type="Pfam" id="PF00172">
    <property type="entry name" value="Zn_clus"/>
    <property type="match status" value="1"/>
</dbReference>
<reference evidence="6" key="2">
    <citation type="journal article" date="2023" name="IMA Fungus">
        <title>Comparative genomic study of the Penicillium genus elucidates a diverse pangenome and 15 lateral gene transfer events.</title>
        <authorList>
            <person name="Petersen C."/>
            <person name="Sorensen T."/>
            <person name="Nielsen M.R."/>
            <person name="Sondergaard T.E."/>
            <person name="Sorensen J.L."/>
            <person name="Fitzpatrick D.A."/>
            <person name="Frisvad J.C."/>
            <person name="Nielsen K.L."/>
        </authorList>
    </citation>
    <scope>NUCLEOTIDE SEQUENCE</scope>
    <source>
        <strain evidence="6">IBT 29864</strain>
    </source>
</reference>
<protein>
    <recommendedName>
        <fullName evidence="5">Zn(2)-C6 fungal-type domain-containing protein</fullName>
    </recommendedName>
</protein>
<dbReference type="SMART" id="SM00066">
    <property type="entry name" value="GAL4"/>
    <property type="match status" value="1"/>
</dbReference>
<organism evidence="6 7">
    <name type="scientific">Penicillium cataractarum</name>
    <dbReference type="NCBI Taxonomy" id="2100454"/>
    <lineage>
        <taxon>Eukaryota</taxon>
        <taxon>Fungi</taxon>
        <taxon>Dikarya</taxon>
        <taxon>Ascomycota</taxon>
        <taxon>Pezizomycotina</taxon>
        <taxon>Eurotiomycetes</taxon>
        <taxon>Eurotiomycetidae</taxon>
        <taxon>Eurotiales</taxon>
        <taxon>Aspergillaceae</taxon>
        <taxon>Penicillium</taxon>
    </lineage>
</organism>
<keyword evidence="1" id="KW-0805">Transcription regulation</keyword>
<evidence type="ECO:0000256" key="3">
    <source>
        <dbReference type="ARBA" id="ARBA00023163"/>
    </source>
</evidence>
<evidence type="ECO:0000313" key="6">
    <source>
        <dbReference type="EMBL" id="KAJ5379845.1"/>
    </source>
</evidence>
<name>A0A9W9SKY8_9EURO</name>
<dbReference type="CDD" id="cd12148">
    <property type="entry name" value="fungal_TF_MHR"/>
    <property type="match status" value="1"/>
</dbReference>
<dbReference type="PANTHER" id="PTHR47785">
    <property type="entry name" value="ZN(II)2CYS6 TRANSCRIPTION FACTOR (EUROFUNG)-RELATED-RELATED"/>
    <property type="match status" value="1"/>
</dbReference>
<dbReference type="CDD" id="cd00067">
    <property type="entry name" value="GAL4"/>
    <property type="match status" value="1"/>
</dbReference>
<evidence type="ECO:0000259" key="5">
    <source>
        <dbReference type="PROSITE" id="PS50048"/>
    </source>
</evidence>
<dbReference type="Gene3D" id="4.10.240.10">
    <property type="entry name" value="Zn(2)-C6 fungal-type DNA-binding domain"/>
    <property type="match status" value="1"/>
</dbReference>
<dbReference type="PROSITE" id="PS00463">
    <property type="entry name" value="ZN2_CY6_FUNGAL_1"/>
    <property type="match status" value="1"/>
</dbReference>
<dbReference type="GO" id="GO:0008270">
    <property type="term" value="F:zinc ion binding"/>
    <property type="evidence" value="ECO:0007669"/>
    <property type="project" value="InterPro"/>
</dbReference>
<dbReference type="RefSeq" id="XP_056557416.1">
    <property type="nucleotide sequence ID" value="XM_056695204.1"/>
</dbReference>
<dbReference type="PROSITE" id="PS50048">
    <property type="entry name" value="ZN2_CY6_FUNGAL_2"/>
    <property type="match status" value="1"/>
</dbReference>
<evidence type="ECO:0000256" key="4">
    <source>
        <dbReference type="ARBA" id="ARBA00023242"/>
    </source>
</evidence>
<dbReference type="EMBL" id="JAPZBS010000002">
    <property type="protein sequence ID" value="KAJ5379845.1"/>
    <property type="molecule type" value="Genomic_DNA"/>
</dbReference>
<dbReference type="InterPro" id="IPR036864">
    <property type="entry name" value="Zn2-C6_fun-type_DNA-bd_sf"/>
</dbReference>
<evidence type="ECO:0000313" key="7">
    <source>
        <dbReference type="Proteomes" id="UP001147782"/>
    </source>
</evidence>